<dbReference type="InParanoid" id="A0A078B071"/>
<name>A0A078B071_STYLE</name>
<feature type="region of interest" description="Disordered" evidence="2">
    <location>
        <begin position="450"/>
        <end position="492"/>
    </location>
</feature>
<feature type="compositionally biased region" description="Low complexity" evidence="2">
    <location>
        <begin position="69"/>
        <end position="90"/>
    </location>
</feature>
<sequence>MSMQNNFKVYQQNKHILTIFDDFFNTEDKTQRKIIFSIEKTQKMGKKKMKRKQKQDLQTGKESKLKQAYSQQESTSTQVTSTDTEYTQNSNKKKKRQSKCLRKTQLQNGKEESVQEDNLSSIIMSSQFTDNQSCLSQLKIEEKERNKDQQQIQLKKKHKRITTKKIKKKIESIYSLKQFQVDLNIEFSDINTQKKIKKQIQKKEFNSKQSSQTLNEAIVQDNQIEVKQTKMQKEVESYLQPLAQNDAIPYSSQKQPNFQLSNSGFCKRNVPQKMSQEIHLMTNVNKNYTQNNTSSSNFKRPERDKRFQSFDKNASLKLNSNLAKTTFDSGSFKTNKNSTANKAKILPSLIVQKNISHKQNSNTMSPLISKKQVHDLVQKQQLKEEEDFEELIRTKYNIDNDAFMKMGYKERNQKLYEMLKQYQICVIPEVENIDNLPFFSIIETSLKDMTKKSKLRRQETDLRNSPERRKSKPIQQGNSPSKKAKHRQTSLLDPKNFKGNVELFRHLNELTSAKLKNKIEQSESINVQKRRREGKTLDQLKQEVEQLKQEVPDRLKEHIKKRFISQARVSVGNMDQIMDLKNSDRFDSFVGFQDLDSLNTQVHLPLPRKGSGQGKELEAKNETSSQQSTRKLYHRFREALRRKVRMHVENEQLKTTYMHEKRKLEMYLLRENQKIEVTQKILGMIESDQDSPKPNYRFEQIKHKFKEYQRDRRKLLTKGGHGSMVSVEDLDGSRVKDRRHFINKNQSISGELLGVQSDNEGSELEDRFNQDQVLDKIFFSKRNSSARKQTNKNSQNISEAIGKGLKQVLHK</sequence>
<feature type="compositionally biased region" description="Basic residues" evidence="2">
    <location>
        <begin position="43"/>
        <end position="53"/>
    </location>
</feature>
<keyword evidence="4" id="KW-1185">Reference proteome</keyword>
<organism evidence="3 4">
    <name type="scientific">Stylonychia lemnae</name>
    <name type="common">Ciliate</name>
    <dbReference type="NCBI Taxonomy" id="5949"/>
    <lineage>
        <taxon>Eukaryota</taxon>
        <taxon>Sar</taxon>
        <taxon>Alveolata</taxon>
        <taxon>Ciliophora</taxon>
        <taxon>Intramacronucleata</taxon>
        <taxon>Spirotrichea</taxon>
        <taxon>Stichotrichia</taxon>
        <taxon>Sporadotrichida</taxon>
        <taxon>Oxytrichidae</taxon>
        <taxon>Stylonychinae</taxon>
        <taxon>Stylonychia</taxon>
    </lineage>
</organism>
<evidence type="ECO:0000313" key="4">
    <source>
        <dbReference type="Proteomes" id="UP000039865"/>
    </source>
</evidence>
<evidence type="ECO:0000313" key="3">
    <source>
        <dbReference type="EMBL" id="CDW86812.1"/>
    </source>
</evidence>
<keyword evidence="1" id="KW-0175">Coiled coil</keyword>
<accession>A0A078B071</accession>
<feature type="region of interest" description="Disordered" evidence="2">
    <location>
        <begin position="784"/>
        <end position="811"/>
    </location>
</feature>
<feature type="compositionally biased region" description="Basic residues" evidence="2">
    <location>
        <begin position="91"/>
        <end position="102"/>
    </location>
</feature>
<feature type="region of interest" description="Disordered" evidence="2">
    <location>
        <begin position="603"/>
        <end position="630"/>
    </location>
</feature>
<feature type="coiled-coil region" evidence="1">
    <location>
        <begin position="530"/>
        <end position="557"/>
    </location>
</feature>
<dbReference type="EMBL" id="CCKQ01015000">
    <property type="protein sequence ID" value="CDW86812.1"/>
    <property type="molecule type" value="Genomic_DNA"/>
</dbReference>
<feature type="compositionally biased region" description="Basic and acidic residues" evidence="2">
    <location>
        <begin position="450"/>
        <end position="468"/>
    </location>
</feature>
<feature type="region of interest" description="Disordered" evidence="2">
    <location>
        <begin position="42"/>
        <end position="117"/>
    </location>
</feature>
<dbReference type="Proteomes" id="UP000039865">
    <property type="component" value="Unassembled WGS sequence"/>
</dbReference>
<evidence type="ECO:0000256" key="2">
    <source>
        <dbReference type="SAM" id="MobiDB-lite"/>
    </source>
</evidence>
<gene>
    <name evidence="3" type="primary">Contig18245.g19386</name>
    <name evidence="3" type="ORF">STYLEM_15911</name>
</gene>
<feature type="compositionally biased region" description="Polar residues" evidence="2">
    <location>
        <begin position="784"/>
        <end position="798"/>
    </location>
</feature>
<reference evidence="3 4" key="1">
    <citation type="submission" date="2014-06" db="EMBL/GenBank/DDBJ databases">
        <authorList>
            <person name="Swart Estienne"/>
        </authorList>
    </citation>
    <scope>NUCLEOTIDE SEQUENCE [LARGE SCALE GENOMIC DNA]</scope>
    <source>
        <strain evidence="3 4">130c</strain>
    </source>
</reference>
<protein>
    <submittedName>
        <fullName evidence="3">Uncharacterized protein</fullName>
    </submittedName>
</protein>
<dbReference type="AlphaFoldDB" id="A0A078B071"/>
<evidence type="ECO:0000256" key="1">
    <source>
        <dbReference type="SAM" id="Coils"/>
    </source>
</evidence>
<proteinExistence type="predicted"/>